<dbReference type="FunFam" id="3.30.565.10:FF:000006">
    <property type="entry name" value="Sensor histidine kinase WalK"/>
    <property type="match status" value="1"/>
</dbReference>
<dbReference type="Proteomes" id="UP000637695">
    <property type="component" value="Unassembled WGS sequence"/>
</dbReference>
<reference evidence="16" key="1">
    <citation type="journal article" date="2014" name="Int. J. Syst. Evol. Microbiol.">
        <title>Complete genome sequence of Corynebacterium casei LMG S-19264T (=DSM 44701T), isolated from a smear-ripened cheese.</title>
        <authorList>
            <consortium name="US DOE Joint Genome Institute (JGI-PGF)"/>
            <person name="Walter F."/>
            <person name="Albersmeier A."/>
            <person name="Kalinowski J."/>
            <person name="Ruckert C."/>
        </authorList>
    </citation>
    <scope>NUCLEOTIDE SEQUENCE</scope>
    <source>
        <strain evidence="16">JCM 18487</strain>
    </source>
</reference>
<dbReference type="SUPFAM" id="SSF47384">
    <property type="entry name" value="Homodimeric domain of signal transducing histidine kinase"/>
    <property type="match status" value="1"/>
</dbReference>
<dbReference type="PRINTS" id="PR00344">
    <property type="entry name" value="BCTRLSENSOR"/>
</dbReference>
<dbReference type="CDD" id="cd00082">
    <property type="entry name" value="HisKA"/>
    <property type="match status" value="1"/>
</dbReference>
<dbReference type="InterPro" id="IPR036890">
    <property type="entry name" value="HATPase_C_sf"/>
</dbReference>
<evidence type="ECO:0000259" key="14">
    <source>
        <dbReference type="PROSITE" id="PS50113"/>
    </source>
</evidence>
<protein>
    <recommendedName>
        <fullName evidence="3">histidine kinase</fullName>
        <ecNumber evidence="3">2.7.13.3</ecNumber>
    </recommendedName>
</protein>
<dbReference type="GO" id="GO:0000155">
    <property type="term" value="F:phosphorelay sensor kinase activity"/>
    <property type="evidence" value="ECO:0007669"/>
    <property type="project" value="InterPro"/>
</dbReference>
<dbReference type="Gene3D" id="3.30.565.10">
    <property type="entry name" value="Histidine kinase-like ATPase, C-terminal domain"/>
    <property type="match status" value="1"/>
</dbReference>
<accession>A0A917K1Y4</accession>
<dbReference type="PANTHER" id="PTHR42878:SF3">
    <property type="entry name" value="HISTIDINE PROTEIN KINASE SAES"/>
    <property type="match status" value="1"/>
</dbReference>
<evidence type="ECO:0000256" key="7">
    <source>
        <dbReference type="ARBA" id="ARBA00022741"/>
    </source>
</evidence>
<evidence type="ECO:0000259" key="15">
    <source>
        <dbReference type="PROSITE" id="PS50885"/>
    </source>
</evidence>
<dbReference type="Gene3D" id="1.10.287.130">
    <property type="match status" value="1"/>
</dbReference>
<dbReference type="InterPro" id="IPR013656">
    <property type="entry name" value="PAS_4"/>
</dbReference>
<proteinExistence type="predicted"/>
<dbReference type="FunFam" id="1.10.287.130:FF:000001">
    <property type="entry name" value="Two-component sensor histidine kinase"/>
    <property type="match status" value="1"/>
</dbReference>
<feature type="domain" description="HAMP" evidence="15">
    <location>
        <begin position="174"/>
        <end position="226"/>
    </location>
</feature>
<evidence type="ECO:0000256" key="12">
    <source>
        <dbReference type="SAM" id="Phobius"/>
    </source>
</evidence>
<dbReference type="EC" id="2.7.13.3" evidence="3"/>
<dbReference type="SUPFAM" id="SSF55874">
    <property type="entry name" value="ATPase domain of HSP90 chaperone/DNA topoisomerase II/histidine kinase"/>
    <property type="match status" value="1"/>
</dbReference>
<evidence type="ECO:0000313" key="16">
    <source>
        <dbReference type="EMBL" id="GGI95491.1"/>
    </source>
</evidence>
<keyword evidence="4" id="KW-1003">Cell membrane</keyword>
<evidence type="ECO:0000256" key="1">
    <source>
        <dbReference type="ARBA" id="ARBA00000085"/>
    </source>
</evidence>
<evidence type="ECO:0000313" key="17">
    <source>
        <dbReference type="Proteomes" id="UP000637695"/>
    </source>
</evidence>
<sequence length="589" mass="65714">MIRNSIVAKLWLTIVGMDVVVLVLLSVMLEQFFDNYVYQLQSRQLLRLTASVETLAEKQGERVAREVAQALAEGQHAQIRFLSGREGANALAALHPEERRALDNGRPVVLRTVWRDRTYVSVYARLHQDDRRLLQVSQEVSVSDADIARMRNLVILATCFGVLLATGLAFVVSKNLSRPLLQMNEVAEKMAKGQFDVRIDVATHDEVGRLGRTFNQLANDLKGTIALLSNEKAQLASILSSLADGVIATNSVGQVTLANPPALAWLFPDHRGAGHEIGVGHEPVRPFALPAPLHHLVQDVLREARILTREVSLGGRTVRVTLTPLRDSATANLRGVVAVLRDVTEERRLERLRRDLIANVSHELRTPLSMLQGYTEALLDDLAADPEQRRELTEIIHDETLRMRRLVNDLLDLAQLESGHLPMVYTRFRLDELLKRVDRKFQALAQERKVTLSTRCPVEPCEMEGDVGRLEQVFTNLLDNALRHTPPGGRIDVTLRPQDDRYEVEVADTGTGIPEEDLPYIWERFYKADKARTRGNSGTGLGLAITRHIVLAHGGDVRVQSTVGQGSVFTVMLPKNPRVAPLPHDGMDD</sequence>
<dbReference type="InterPro" id="IPR000700">
    <property type="entry name" value="PAS-assoc_C"/>
</dbReference>
<keyword evidence="7" id="KW-0547">Nucleotide-binding</keyword>
<comment type="subcellular location">
    <subcellularLocation>
        <location evidence="2">Cell membrane</location>
        <topology evidence="2">Multi-pass membrane protein</topology>
    </subcellularLocation>
</comment>
<dbReference type="InterPro" id="IPR004358">
    <property type="entry name" value="Sig_transdc_His_kin-like_C"/>
</dbReference>
<feature type="transmembrane region" description="Helical" evidence="12">
    <location>
        <begin position="6"/>
        <end position="29"/>
    </location>
</feature>
<reference evidence="16" key="2">
    <citation type="submission" date="2020-09" db="EMBL/GenBank/DDBJ databases">
        <authorList>
            <person name="Sun Q."/>
            <person name="Ohkuma M."/>
        </authorList>
    </citation>
    <scope>NUCLEOTIDE SEQUENCE</scope>
    <source>
        <strain evidence="16">JCM 18487</strain>
    </source>
</reference>
<keyword evidence="10" id="KW-0902">Two-component regulatory system</keyword>
<name>A0A917K1Y4_9BACL</name>
<evidence type="ECO:0000256" key="3">
    <source>
        <dbReference type="ARBA" id="ARBA00012438"/>
    </source>
</evidence>
<dbReference type="InterPro" id="IPR005467">
    <property type="entry name" value="His_kinase_dom"/>
</dbReference>
<feature type="transmembrane region" description="Helical" evidence="12">
    <location>
        <begin position="153"/>
        <end position="172"/>
    </location>
</feature>
<evidence type="ECO:0000259" key="13">
    <source>
        <dbReference type="PROSITE" id="PS50109"/>
    </source>
</evidence>
<feature type="domain" description="PAC" evidence="14">
    <location>
        <begin position="300"/>
        <end position="355"/>
    </location>
</feature>
<keyword evidence="11 12" id="KW-0472">Membrane</keyword>
<dbReference type="Gene3D" id="6.10.340.10">
    <property type="match status" value="1"/>
</dbReference>
<dbReference type="InterPro" id="IPR035965">
    <property type="entry name" value="PAS-like_dom_sf"/>
</dbReference>
<dbReference type="Pfam" id="PF00672">
    <property type="entry name" value="HAMP"/>
    <property type="match status" value="1"/>
</dbReference>
<dbReference type="Pfam" id="PF00512">
    <property type="entry name" value="HisKA"/>
    <property type="match status" value="1"/>
</dbReference>
<feature type="domain" description="Histidine kinase" evidence="13">
    <location>
        <begin position="359"/>
        <end position="577"/>
    </location>
</feature>
<organism evidence="16 17">
    <name type="scientific">Alicyclobacillus cellulosilyticus</name>
    <dbReference type="NCBI Taxonomy" id="1003997"/>
    <lineage>
        <taxon>Bacteria</taxon>
        <taxon>Bacillati</taxon>
        <taxon>Bacillota</taxon>
        <taxon>Bacilli</taxon>
        <taxon>Bacillales</taxon>
        <taxon>Alicyclobacillaceae</taxon>
        <taxon>Alicyclobacillus</taxon>
    </lineage>
</organism>
<evidence type="ECO:0000256" key="5">
    <source>
        <dbReference type="ARBA" id="ARBA00022553"/>
    </source>
</evidence>
<dbReference type="GO" id="GO:0005886">
    <property type="term" value="C:plasma membrane"/>
    <property type="evidence" value="ECO:0007669"/>
    <property type="project" value="UniProtKB-SubCell"/>
</dbReference>
<dbReference type="InterPro" id="IPR003661">
    <property type="entry name" value="HisK_dim/P_dom"/>
</dbReference>
<dbReference type="GO" id="GO:0000156">
    <property type="term" value="F:phosphorelay response regulator activity"/>
    <property type="evidence" value="ECO:0007669"/>
    <property type="project" value="TreeGrafter"/>
</dbReference>
<dbReference type="SMART" id="SM00388">
    <property type="entry name" value="HisKA"/>
    <property type="match status" value="1"/>
</dbReference>
<dbReference type="PROSITE" id="PS50109">
    <property type="entry name" value="HIS_KIN"/>
    <property type="match status" value="1"/>
</dbReference>
<evidence type="ECO:0000256" key="4">
    <source>
        <dbReference type="ARBA" id="ARBA00022475"/>
    </source>
</evidence>
<dbReference type="CDD" id="cd00075">
    <property type="entry name" value="HATPase"/>
    <property type="match status" value="1"/>
</dbReference>
<dbReference type="InterPro" id="IPR003660">
    <property type="entry name" value="HAMP_dom"/>
</dbReference>
<dbReference type="SMART" id="SM00387">
    <property type="entry name" value="HATPase_c"/>
    <property type="match status" value="1"/>
</dbReference>
<dbReference type="InterPro" id="IPR050351">
    <property type="entry name" value="BphY/WalK/GraS-like"/>
</dbReference>
<evidence type="ECO:0000256" key="11">
    <source>
        <dbReference type="ARBA" id="ARBA00023136"/>
    </source>
</evidence>
<keyword evidence="12" id="KW-1133">Transmembrane helix</keyword>
<keyword evidence="12" id="KW-0812">Transmembrane</keyword>
<dbReference type="SUPFAM" id="SSF55785">
    <property type="entry name" value="PYP-like sensor domain (PAS domain)"/>
    <property type="match status" value="1"/>
</dbReference>
<dbReference type="InterPro" id="IPR036097">
    <property type="entry name" value="HisK_dim/P_sf"/>
</dbReference>
<keyword evidence="9" id="KW-0067">ATP-binding</keyword>
<dbReference type="Pfam" id="PF08448">
    <property type="entry name" value="PAS_4"/>
    <property type="match status" value="1"/>
</dbReference>
<dbReference type="RefSeq" id="WP_188880560.1">
    <property type="nucleotide sequence ID" value="NZ_BMOY01000002.1"/>
</dbReference>
<dbReference type="PROSITE" id="PS50113">
    <property type="entry name" value="PAC"/>
    <property type="match status" value="1"/>
</dbReference>
<gene>
    <name evidence="16" type="primary">resE</name>
    <name evidence="16" type="ORF">GCM10010885_01390</name>
</gene>
<keyword evidence="8 16" id="KW-0418">Kinase</keyword>
<dbReference type="GO" id="GO:0030295">
    <property type="term" value="F:protein kinase activator activity"/>
    <property type="evidence" value="ECO:0007669"/>
    <property type="project" value="TreeGrafter"/>
</dbReference>
<evidence type="ECO:0000256" key="8">
    <source>
        <dbReference type="ARBA" id="ARBA00022777"/>
    </source>
</evidence>
<dbReference type="Gene3D" id="3.30.450.20">
    <property type="entry name" value="PAS domain"/>
    <property type="match status" value="1"/>
</dbReference>
<evidence type="ECO:0000256" key="10">
    <source>
        <dbReference type="ARBA" id="ARBA00023012"/>
    </source>
</evidence>
<keyword evidence="6" id="KW-0808">Transferase</keyword>
<comment type="catalytic activity">
    <reaction evidence="1">
        <text>ATP + protein L-histidine = ADP + protein N-phospho-L-histidine.</text>
        <dbReference type="EC" id="2.7.13.3"/>
    </reaction>
</comment>
<dbReference type="GO" id="GO:0007234">
    <property type="term" value="P:osmosensory signaling via phosphorelay pathway"/>
    <property type="evidence" value="ECO:0007669"/>
    <property type="project" value="TreeGrafter"/>
</dbReference>
<dbReference type="AlphaFoldDB" id="A0A917K1Y4"/>
<dbReference type="InterPro" id="IPR003594">
    <property type="entry name" value="HATPase_dom"/>
</dbReference>
<dbReference type="Pfam" id="PF02518">
    <property type="entry name" value="HATPase_c"/>
    <property type="match status" value="1"/>
</dbReference>
<dbReference type="SMART" id="SM00304">
    <property type="entry name" value="HAMP"/>
    <property type="match status" value="1"/>
</dbReference>
<keyword evidence="5" id="KW-0597">Phosphoprotein</keyword>
<dbReference type="GO" id="GO:0005524">
    <property type="term" value="F:ATP binding"/>
    <property type="evidence" value="ECO:0007669"/>
    <property type="project" value="UniProtKB-KW"/>
</dbReference>
<evidence type="ECO:0000256" key="9">
    <source>
        <dbReference type="ARBA" id="ARBA00022840"/>
    </source>
</evidence>
<evidence type="ECO:0000256" key="6">
    <source>
        <dbReference type="ARBA" id="ARBA00022679"/>
    </source>
</evidence>
<dbReference type="CDD" id="cd06225">
    <property type="entry name" value="HAMP"/>
    <property type="match status" value="1"/>
</dbReference>
<comment type="caution">
    <text evidence="16">The sequence shown here is derived from an EMBL/GenBank/DDBJ whole genome shotgun (WGS) entry which is preliminary data.</text>
</comment>
<dbReference type="PANTHER" id="PTHR42878">
    <property type="entry name" value="TWO-COMPONENT HISTIDINE KINASE"/>
    <property type="match status" value="1"/>
</dbReference>
<keyword evidence="17" id="KW-1185">Reference proteome</keyword>
<dbReference type="SUPFAM" id="SSF158472">
    <property type="entry name" value="HAMP domain-like"/>
    <property type="match status" value="1"/>
</dbReference>
<evidence type="ECO:0000256" key="2">
    <source>
        <dbReference type="ARBA" id="ARBA00004651"/>
    </source>
</evidence>
<dbReference type="PROSITE" id="PS50885">
    <property type="entry name" value="HAMP"/>
    <property type="match status" value="1"/>
</dbReference>
<dbReference type="EMBL" id="BMOY01000002">
    <property type="protein sequence ID" value="GGI95491.1"/>
    <property type="molecule type" value="Genomic_DNA"/>
</dbReference>